<dbReference type="Proteomes" id="UP000654471">
    <property type="component" value="Unassembled WGS sequence"/>
</dbReference>
<proteinExistence type="predicted"/>
<reference evidence="3" key="1">
    <citation type="journal article" date="2019" name="Int. J. Syst. Evol. Microbiol.">
        <title>The Global Catalogue of Microorganisms (GCM) 10K type strain sequencing project: providing services to taxonomists for standard genome sequencing and annotation.</title>
        <authorList>
            <consortium name="The Broad Institute Genomics Platform"/>
            <consortium name="The Broad Institute Genome Sequencing Center for Infectious Disease"/>
            <person name="Wu L."/>
            <person name="Ma J."/>
        </authorList>
    </citation>
    <scope>NUCLEOTIDE SEQUENCE [LARGE SCALE GENOMIC DNA]</scope>
    <source>
        <strain evidence="3">JCM 3399</strain>
    </source>
</reference>
<organism evidence="2 3">
    <name type="scientific">Streptomyces albospinus</name>
    <dbReference type="NCBI Taxonomy" id="285515"/>
    <lineage>
        <taxon>Bacteria</taxon>
        <taxon>Bacillati</taxon>
        <taxon>Actinomycetota</taxon>
        <taxon>Actinomycetes</taxon>
        <taxon>Kitasatosporales</taxon>
        <taxon>Streptomycetaceae</taxon>
        <taxon>Streptomyces</taxon>
    </lineage>
</organism>
<dbReference type="EMBL" id="BMRP01000022">
    <property type="protein sequence ID" value="GGU82247.1"/>
    <property type="molecule type" value="Genomic_DNA"/>
</dbReference>
<evidence type="ECO:0000313" key="3">
    <source>
        <dbReference type="Proteomes" id="UP000654471"/>
    </source>
</evidence>
<evidence type="ECO:0000256" key="1">
    <source>
        <dbReference type="SAM" id="MobiDB-lite"/>
    </source>
</evidence>
<protein>
    <recommendedName>
        <fullName evidence="4">Transposase</fullName>
    </recommendedName>
</protein>
<evidence type="ECO:0008006" key="4">
    <source>
        <dbReference type="Google" id="ProtNLM"/>
    </source>
</evidence>
<evidence type="ECO:0000313" key="2">
    <source>
        <dbReference type="EMBL" id="GGU82247.1"/>
    </source>
</evidence>
<comment type="caution">
    <text evidence="2">The sequence shown here is derived from an EMBL/GenBank/DDBJ whole genome shotgun (WGS) entry which is preliminary data.</text>
</comment>
<feature type="region of interest" description="Disordered" evidence="1">
    <location>
        <begin position="53"/>
        <end position="103"/>
    </location>
</feature>
<keyword evidence="3" id="KW-1185">Reference proteome</keyword>
<gene>
    <name evidence="2" type="ORF">GCM10010211_55280</name>
</gene>
<sequence>MAVPDRMDEQLRAPALVEAQRMAQALSAEGAQRCAVERAFALLHRLRRPRIRRETATTRTKLSSVSDARSPAQGGSRHRVRSSGGHAALSRRWTGFANPIDNR</sequence>
<name>A0ABQ2VEI8_9ACTN</name>
<accession>A0ABQ2VEI8</accession>